<protein>
    <submittedName>
        <fullName evidence="1">Uncharacterized protein</fullName>
    </submittedName>
</protein>
<reference evidence="1" key="1">
    <citation type="journal article" date="2021" name="PeerJ">
        <title>Extensive microbial diversity within the chicken gut microbiome revealed by metagenomics and culture.</title>
        <authorList>
            <person name="Gilroy R."/>
            <person name="Ravi A."/>
            <person name="Getino M."/>
            <person name="Pursley I."/>
            <person name="Horton D.L."/>
            <person name="Alikhan N.F."/>
            <person name="Baker D."/>
            <person name="Gharbi K."/>
            <person name="Hall N."/>
            <person name="Watson M."/>
            <person name="Adriaenssens E.M."/>
            <person name="Foster-Nyarko E."/>
            <person name="Jarju S."/>
            <person name="Secka A."/>
            <person name="Antonio M."/>
            <person name="Oren A."/>
            <person name="Chaudhuri R.R."/>
            <person name="La Ragione R."/>
            <person name="Hildebrand F."/>
            <person name="Pallen M.J."/>
        </authorList>
    </citation>
    <scope>NUCLEOTIDE SEQUENCE</scope>
    <source>
        <strain evidence="1">CHK179-5677</strain>
    </source>
</reference>
<proteinExistence type="predicted"/>
<name>A0A921SS49_9FIRM</name>
<evidence type="ECO:0000313" key="1">
    <source>
        <dbReference type="EMBL" id="HJG86093.1"/>
    </source>
</evidence>
<sequence>MLPCQGNCPDYQTGCHKQCQRWREYQQLQQVQRAKKTTYLRFYRELCGTITRQLRADSARYPMW</sequence>
<comment type="caution">
    <text evidence="1">The sequence shown here is derived from an EMBL/GenBank/DDBJ whole genome shotgun (WGS) entry which is preliminary data.</text>
</comment>
<organism evidence="1 2">
    <name type="scientific">Pseudoflavonifractor capillosus</name>
    <dbReference type="NCBI Taxonomy" id="106588"/>
    <lineage>
        <taxon>Bacteria</taxon>
        <taxon>Bacillati</taxon>
        <taxon>Bacillota</taxon>
        <taxon>Clostridia</taxon>
        <taxon>Eubacteriales</taxon>
        <taxon>Oscillospiraceae</taxon>
        <taxon>Pseudoflavonifractor</taxon>
    </lineage>
</organism>
<dbReference type="EMBL" id="DYUC01000026">
    <property type="protein sequence ID" value="HJG86093.1"/>
    <property type="molecule type" value="Genomic_DNA"/>
</dbReference>
<reference evidence="1" key="2">
    <citation type="submission" date="2021-09" db="EMBL/GenBank/DDBJ databases">
        <authorList>
            <person name="Gilroy R."/>
        </authorList>
    </citation>
    <scope>NUCLEOTIDE SEQUENCE</scope>
    <source>
        <strain evidence="1">CHK179-5677</strain>
    </source>
</reference>
<gene>
    <name evidence="1" type="ORF">K8V01_03535</name>
</gene>
<dbReference type="Proteomes" id="UP000760668">
    <property type="component" value="Unassembled WGS sequence"/>
</dbReference>
<dbReference type="AlphaFoldDB" id="A0A921SS49"/>
<dbReference type="RefSeq" id="WP_294531704.1">
    <property type="nucleotide sequence ID" value="NZ_DYUC01000026.1"/>
</dbReference>
<accession>A0A921SS49</accession>
<evidence type="ECO:0000313" key="2">
    <source>
        <dbReference type="Proteomes" id="UP000760668"/>
    </source>
</evidence>